<dbReference type="Gene3D" id="3.10.450.530">
    <property type="entry name" value="Ribonuclease toxin, BrnT, of type II toxin-antitoxin system"/>
    <property type="match status" value="1"/>
</dbReference>
<name>A0A552EBL5_MICAE</name>
<protein>
    <submittedName>
        <fullName evidence="1">BrnT family toxin</fullName>
    </submittedName>
</protein>
<evidence type="ECO:0000313" key="1">
    <source>
        <dbReference type="EMBL" id="TRU31909.1"/>
    </source>
</evidence>
<dbReference type="InterPro" id="IPR007460">
    <property type="entry name" value="BrnT_toxin"/>
</dbReference>
<dbReference type="InterPro" id="IPR038573">
    <property type="entry name" value="BrnT_sf"/>
</dbReference>
<accession>A0A552EBL5</accession>
<proteinExistence type="predicted"/>
<reference evidence="1 2" key="1">
    <citation type="submission" date="2019-01" db="EMBL/GenBank/DDBJ databases">
        <title>Coherence of Microcystis species and biogeography revealed through population genomics.</title>
        <authorList>
            <person name="Perez-Carrascal O.M."/>
            <person name="Terrat Y."/>
            <person name="Giani A."/>
            <person name="Fortin N."/>
            <person name="Tromas N."/>
            <person name="Shapiro B.J."/>
        </authorList>
    </citation>
    <scope>NUCLEOTIDE SEQUENCE [LARGE SCALE GENOMIC DNA]</scope>
    <source>
        <strain evidence="1">Ma_MB_F_20061100_S20D</strain>
    </source>
</reference>
<evidence type="ECO:0000313" key="2">
    <source>
        <dbReference type="Proteomes" id="UP000315113"/>
    </source>
</evidence>
<dbReference type="EMBL" id="SFBH01000148">
    <property type="protein sequence ID" value="TRU31909.1"/>
    <property type="molecule type" value="Genomic_DNA"/>
</dbReference>
<dbReference type="AlphaFoldDB" id="A0A552EBL5"/>
<comment type="caution">
    <text evidence="1">The sequence shown here is derived from an EMBL/GenBank/DDBJ whole genome shotgun (WGS) entry which is preliminary data.</text>
</comment>
<gene>
    <name evidence="1" type="ORF">EWV78_19465</name>
</gene>
<dbReference type="Proteomes" id="UP000315113">
    <property type="component" value="Unassembled WGS sequence"/>
</dbReference>
<sequence>MQRLTFEWDIEKNRVNQKKHGVSFEEAKSVFYDDKAIQLWDDDHSEQEDRFLLLGKSYKMRILLIVHCYREEESVIRIISARKATKNESQQYRG</sequence>
<dbReference type="Pfam" id="PF04365">
    <property type="entry name" value="BrnT_toxin"/>
    <property type="match status" value="1"/>
</dbReference>
<organism evidence="1 2">
    <name type="scientific">Microcystis aeruginosa Ma_MB_F_20061100_S20D</name>
    <dbReference type="NCBI Taxonomy" id="2486253"/>
    <lineage>
        <taxon>Bacteria</taxon>
        <taxon>Bacillati</taxon>
        <taxon>Cyanobacteriota</taxon>
        <taxon>Cyanophyceae</taxon>
        <taxon>Oscillatoriophycideae</taxon>
        <taxon>Chroococcales</taxon>
        <taxon>Microcystaceae</taxon>
        <taxon>Microcystis</taxon>
    </lineage>
</organism>